<comment type="caution">
    <text evidence="2">The sequence shown here is derived from an EMBL/GenBank/DDBJ whole genome shotgun (WGS) entry which is preliminary data.</text>
</comment>
<evidence type="ECO:0000313" key="3">
    <source>
        <dbReference type="Proteomes" id="UP001066276"/>
    </source>
</evidence>
<reference evidence="2" key="1">
    <citation type="journal article" date="2022" name="bioRxiv">
        <title>Sequencing and chromosome-scale assembly of the giantPleurodeles waltlgenome.</title>
        <authorList>
            <person name="Brown T."/>
            <person name="Elewa A."/>
            <person name="Iarovenko S."/>
            <person name="Subramanian E."/>
            <person name="Araus A.J."/>
            <person name="Petzold A."/>
            <person name="Susuki M."/>
            <person name="Suzuki K.-i.T."/>
            <person name="Hayashi T."/>
            <person name="Toyoda A."/>
            <person name="Oliveira C."/>
            <person name="Osipova E."/>
            <person name="Leigh N.D."/>
            <person name="Simon A."/>
            <person name="Yun M.H."/>
        </authorList>
    </citation>
    <scope>NUCLEOTIDE SEQUENCE</scope>
    <source>
        <strain evidence="2">20211129_DDA</strain>
        <tissue evidence="2">Liver</tissue>
    </source>
</reference>
<evidence type="ECO:0000313" key="2">
    <source>
        <dbReference type="EMBL" id="KAJ1209643.1"/>
    </source>
</evidence>
<evidence type="ECO:0008006" key="4">
    <source>
        <dbReference type="Google" id="ProtNLM"/>
    </source>
</evidence>
<accession>A0AAV7W6N2</accession>
<proteinExistence type="predicted"/>
<dbReference type="Proteomes" id="UP001066276">
    <property type="component" value="Chromosome 1_2"/>
</dbReference>
<evidence type="ECO:0000256" key="1">
    <source>
        <dbReference type="SAM" id="Phobius"/>
    </source>
</evidence>
<keyword evidence="1" id="KW-0472">Membrane</keyword>
<protein>
    <recommendedName>
        <fullName evidence="4">Secreted protein</fullName>
    </recommendedName>
</protein>
<dbReference type="AlphaFoldDB" id="A0AAV7W6N2"/>
<keyword evidence="3" id="KW-1185">Reference proteome</keyword>
<feature type="transmembrane region" description="Helical" evidence="1">
    <location>
        <begin position="6"/>
        <end position="27"/>
    </location>
</feature>
<organism evidence="2 3">
    <name type="scientific">Pleurodeles waltl</name>
    <name type="common">Iberian ribbed newt</name>
    <dbReference type="NCBI Taxonomy" id="8319"/>
    <lineage>
        <taxon>Eukaryota</taxon>
        <taxon>Metazoa</taxon>
        <taxon>Chordata</taxon>
        <taxon>Craniata</taxon>
        <taxon>Vertebrata</taxon>
        <taxon>Euteleostomi</taxon>
        <taxon>Amphibia</taxon>
        <taxon>Batrachia</taxon>
        <taxon>Caudata</taxon>
        <taxon>Salamandroidea</taxon>
        <taxon>Salamandridae</taxon>
        <taxon>Pleurodelinae</taxon>
        <taxon>Pleurodeles</taxon>
    </lineage>
</organism>
<keyword evidence="1" id="KW-0812">Transmembrane</keyword>
<name>A0AAV7W6N2_PLEWA</name>
<keyword evidence="1" id="KW-1133">Transmembrane helix</keyword>
<gene>
    <name evidence="2" type="ORF">NDU88_005017</name>
</gene>
<dbReference type="EMBL" id="JANPWB010000002">
    <property type="protein sequence ID" value="KAJ1209643.1"/>
    <property type="molecule type" value="Genomic_DNA"/>
</dbReference>
<sequence>MLCKGVFISVVFVLGYSNFTWLCTRLIHCLYHRHHSQNASTNAATQAPRGYTLISLKKMHLKSLRERE</sequence>